<dbReference type="Pfam" id="PF02446">
    <property type="entry name" value="Glyco_hydro_77"/>
    <property type="match status" value="1"/>
</dbReference>
<evidence type="ECO:0000256" key="9">
    <source>
        <dbReference type="ARBA" id="ARBA00031501"/>
    </source>
</evidence>
<accession>A0A951Q8X6</accession>
<evidence type="ECO:0000256" key="4">
    <source>
        <dbReference type="ARBA" id="ARBA00020295"/>
    </source>
</evidence>
<dbReference type="GO" id="GO:0004134">
    <property type="term" value="F:4-alpha-glucanotransferase activity"/>
    <property type="evidence" value="ECO:0007669"/>
    <property type="project" value="UniProtKB-EC"/>
</dbReference>
<comment type="catalytic activity">
    <reaction evidence="1 10">
        <text>Transfers a segment of a (1-&gt;4)-alpha-D-glucan to a new position in an acceptor, which may be glucose or a (1-&gt;4)-alpha-D-glucan.</text>
        <dbReference type="EC" id="2.4.1.25"/>
    </reaction>
</comment>
<proteinExistence type="inferred from homology"/>
<evidence type="ECO:0000256" key="3">
    <source>
        <dbReference type="ARBA" id="ARBA00012560"/>
    </source>
</evidence>
<evidence type="ECO:0000256" key="2">
    <source>
        <dbReference type="ARBA" id="ARBA00005684"/>
    </source>
</evidence>
<evidence type="ECO:0000256" key="8">
    <source>
        <dbReference type="ARBA" id="ARBA00031423"/>
    </source>
</evidence>
<dbReference type="EC" id="2.4.1.25" evidence="3 10"/>
<dbReference type="EMBL" id="JAHHHD010000005">
    <property type="protein sequence ID" value="MBW4658468.1"/>
    <property type="molecule type" value="Genomic_DNA"/>
</dbReference>
<dbReference type="InterPro" id="IPR017853">
    <property type="entry name" value="GH"/>
</dbReference>
<dbReference type="PANTHER" id="PTHR32438:SF5">
    <property type="entry name" value="4-ALPHA-GLUCANOTRANSFERASE DPE1, CHLOROPLASTIC_AMYLOPLASTIC"/>
    <property type="match status" value="1"/>
</dbReference>
<dbReference type="NCBIfam" id="NF011080">
    <property type="entry name" value="PRK14508.1-3"/>
    <property type="match status" value="1"/>
</dbReference>
<keyword evidence="6 10" id="KW-0808">Transferase</keyword>
<dbReference type="AlphaFoldDB" id="A0A951Q8X6"/>
<gene>
    <name evidence="11" type="primary">malQ</name>
    <name evidence="11" type="ORF">KME15_07325</name>
</gene>
<dbReference type="GO" id="GO:0005975">
    <property type="term" value="P:carbohydrate metabolic process"/>
    <property type="evidence" value="ECO:0007669"/>
    <property type="project" value="InterPro"/>
</dbReference>
<dbReference type="Gene3D" id="3.20.20.80">
    <property type="entry name" value="Glycosidases"/>
    <property type="match status" value="1"/>
</dbReference>
<dbReference type="InterPro" id="IPR003385">
    <property type="entry name" value="Glyco_hydro_77"/>
</dbReference>
<keyword evidence="7 10" id="KW-0119">Carbohydrate metabolism</keyword>
<comment type="caution">
    <text evidence="11">The sequence shown here is derived from an EMBL/GenBank/DDBJ whole genome shotgun (WGS) entry which is preliminary data.</text>
</comment>
<evidence type="ECO:0000256" key="1">
    <source>
        <dbReference type="ARBA" id="ARBA00000439"/>
    </source>
</evidence>
<reference evidence="11" key="1">
    <citation type="submission" date="2021-05" db="EMBL/GenBank/DDBJ databases">
        <authorList>
            <person name="Pietrasiak N."/>
            <person name="Ward R."/>
            <person name="Stajich J.E."/>
            <person name="Kurbessoian T."/>
        </authorList>
    </citation>
    <scope>NUCLEOTIDE SEQUENCE</scope>
    <source>
        <strain evidence="11">UHER 2000/2452</strain>
    </source>
</reference>
<protein>
    <recommendedName>
        <fullName evidence="4 10">4-alpha-glucanotransferase</fullName>
        <ecNumber evidence="3 10">2.4.1.25</ecNumber>
    </recommendedName>
    <alternativeName>
        <fullName evidence="8 10">Amylomaltase</fullName>
    </alternativeName>
    <alternativeName>
        <fullName evidence="9 10">Disproportionating enzyme</fullName>
    </alternativeName>
</protein>
<comment type="similarity">
    <text evidence="2 10">Belongs to the disproportionating enzyme family.</text>
</comment>
<dbReference type="NCBIfam" id="NF011079">
    <property type="entry name" value="PRK14508.1-2"/>
    <property type="match status" value="1"/>
</dbReference>
<dbReference type="SUPFAM" id="SSF51445">
    <property type="entry name" value="(Trans)glycosidases"/>
    <property type="match status" value="1"/>
</dbReference>
<dbReference type="PANTHER" id="PTHR32438">
    <property type="entry name" value="4-ALPHA-GLUCANOTRANSFERASE DPE1, CHLOROPLASTIC/AMYLOPLASTIC"/>
    <property type="match status" value="1"/>
</dbReference>
<evidence type="ECO:0000313" key="12">
    <source>
        <dbReference type="Proteomes" id="UP000757435"/>
    </source>
</evidence>
<evidence type="ECO:0000256" key="10">
    <source>
        <dbReference type="RuleBase" id="RU361207"/>
    </source>
</evidence>
<keyword evidence="5 10" id="KW-0328">Glycosyltransferase</keyword>
<dbReference type="Proteomes" id="UP000757435">
    <property type="component" value="Unassembled WGS sequence"/>
</dbReference>
<evidence type="ECO:0000256" key="5">
    <source>
        <dbReference type="ARBA" id="ARBA00022676"/>
    </source>
</evidence>
<name>A0A951Q8X6_9CYAN</name>
<evidence type="ECO:0000256" key="6">
    <source>
        <dbReference type="ARBA" id="ARBA00022679"/>
    </source>
</evidence>
<evidence type="ECO:0000256" key="7">
    <source>
        <dbReference type="ARBA" id="ARBA00023277"/>
    </source>
</evidence>
<organism evidence="11 12">
    <name type="scientific">Drouetiella hepatica Uher 2000/2452</name>
    <dbReference type="NCBI Taxonomy" id="904376"/>
    <lineage>
        <taxon>Bacteria</taxon>
        <taxon>Bacillati</taxon>
        <taxon>Cyanobacteriota</taxon>
        <taxon>Cyanophyceae</taxon>
        <taxon>Oculatellales</taxon>
        <taxon>Oculatellaceae</taxon>
        <taxon>Drouetiella</taxon>
    </lineage>
</organism>
<sequence>MPFPRASGILLHPTSFPSRFGIGDLGTEAYRFIDFLAASGQQIWQILPLGPTAYGDSPYQCFSAIAGNPMLISPEILCGKGLLTEEDFNDFPELPLRVDFGWVIHVKTLLLRKASDNFKVQATPEWHQAFEEFCQGAADWLDDYALFRAVKDAHGGASWNTWDETIAHRKPEALEQWQQQLVPQVFFHKFLQFEFAQQWADVKRYANEKGIQILGDLPIYVAHDSAEVWAHPEYFCLDSELGTPSLMAGVPPDYFSPTGQLWGNPIYDWERLQQDNFKWWVQRFQAMLDCVDLIRIDHFRGFESYWAIKGGETTAMDGEWMVAPGEALFQVLAEQLGVLPIIAEDLGFITPEVEALRDQFEFPGMKILQFAFDSDAANPYLPFHYLANTVVYTGTHDNDTTVGWFNARSSEEQHKVWRYLGCGDTQEIHWELVRLAFSSVSNQAIVPLQDILGLDTRSRMNAPGQAIGNWGWRYEQGALTAEVGDRLRDLTELYGRSRQPHLHS</sequence>
<dbReference type="NCBIfam" id="TIGR00217">
    <property type="entry name" value="malQ"/>
    <property type="match status" value="1"/>
</dbReference>
<reference evidence="11" key="2">
    <citation type="journal article" date="2022" name="Microbiol. Resour. Announc.">
        <title>Metagenome Sequencing to Explore Phylogenomics of Terrestrial Cyanobacteria.</title>
        <authorList>
            <person name="Ward R.D."/>
            <person name="Stajich J.E."/>
            <person name="Johansen J.R."/>
            <person name="Huntemann M."/>
            <person name="Clum A."/>
            <person name="Foster B."/>
            <person name="Foster B."/>
            <person name="Roux S."/>
            <person name="Palaniappan K."/>
            <person name="Varghese N."/>
            <person name="Mukherjee S."/>
            <person name="Reddy T.B.K."/>
            <person name="Daum C."/>
            <person name="Copeland A."/>
            <person name="Chen I.A."/>
            <person name="Ivanova N.N."/>
            <person name="Kyrpides N.C."/>
            <person name="Shapiro N."/>
            <person name="Eloe-Fadrosh E.A."/>
            <person name="Pietrasiak N."/>
        </authorList>
    </citation>
    <scope>NUCLEOTIDE SEQUENCE</scope>
    <source>
        <strain evidence="11">UHER 2000/2452</strain>
    </source>
</reference>
<evidence type="ECO:0000313" key="11">
    <source>
        <dbReference type="EMBL" id="MBW4658468.1"/>
    </source>
</evidence>